<protein>
    <submittedName>
        <fullName evidence="2">Uncharacterized protein</fullName>
    </submittedName>
</protein>
<accession>A0A3S4WBV6</accession>
<proteinExistence type="predicted"/>
<feature type="compositionally biased region" description="Polar residues" evidence="1">
    <location>
        <begin position="132"/>
        <end position="143"/>
    </location>
</feature>
<organism evidence="2 3">
    <name type="scientific">Serratia fonticola</name>
    <dbReference type="NCBI Taxonomy" id="47917"/>
    <lineage>
        <taxon>Bacteria</taxon>
        <taxon>Pseudomonadati</taxon>
        <taxon>Pseudomonadota</taxon>
        <taxon>Gammaproteobacteria</taxon>
        <taxon>Enterobacterales</taxon>
        <taxon>Yersiniaceae</taxon>
        <taxon>Serratia</taxon>
    </lineage>
</organism>
<dbReference type="EMBL" id="LR134492">
    <property type="protein sequence ID" value="VEI62008.1"/>
    <property type="molecule type" value="Genomic_DNA"/>
</dbReference>
<evidence type="ECO:0000313" key="2">
    <source>
        <dbReference type="EMBL" id="VEI62008.1"/>
    </source>
</evidence>
<reference evidence="2 3" key="1">
    <citation type="submission" date="2018-12" db="EMBL/GenBank/DDBJ databases">
        <authorList>
            <consortium name="Pathogen Informatics"/>
        </authorList>
    </citation>
    <scope>NUCLEOTIDE SEQUENCE [LARGE SCALE GENOMIC DNA]</scope>
    <source>
        <strain evidence="2 3">NCTC13193</strain>
    </source>
</reference>
<feature type="region of interest" description="Disordered" evidence="1">
    <location>
        <begin position="122"/>
        <end position="143"/>
    </location>
</feature>
<dbReference type="Proteomes" id="UP000270487">
    <property type="component" value="Chromosome"/>
</dbReference>
<name>A0A3S4WBV6_SERFO</name>
<evidence type="ECO:0000313" key="3">
    <source>
        <dbReference type="Proteomes" id="UP000270487"/>
    </source>
</evidence>
<sequence length="301" mass="31941">MQDVEKLRQNVLMLILAETGATTDDAQLASLQADDEIGTLLTNLITKVTAKTPATVETTEAPPLVANDDTLADEPKVVLTKSDDIPVAAPETADLPTPVDWQKAPFEPLEVQGDATLPEETAKENLKPGQIPSGTATPISTPQNIQPQAKINVANARTGVPFHSEIDIVLDDGTTAEVLAVAFSKDIGITFDPATSSLAGTATESGDFDITVTWSCPTAPQCSTQVPFIVNPDPRSLWKILEPPADSRYFKPHVAHQQILEPGVNIVAASRRGVPMSMRAPSGMMTFTSPAIATPVGISCW</sequence>
<dbReference type="AlphaFoldDB" id="A0A3S4WBV6"/>
<gene>
    <name evidence="2" type="ORF">NCTC13193_00146</name>
</gene>
<evidence type="ECO:0000256" key="1">
    <source>
        <dbReference type="SAM" id="MobiDB-lite"/>
    </source>
</evidence>